<comment type="caution">
    <text evidence="5">The sequence shown here is derived from an EMBL/GenBank/DDBJ whole genome shotgun (WGS) entry which is preliminary data.</text>
</comment>
<protein>
    <submittedName>
        <fullName evidence="5">TetR family transcriptional regulator</fullName>
    </submittedName>
</protein>
<dbReference type="InterPro" id="IPR036271">
    <property type="entry name" value="Tet_transcr_reg_TetR-rel_C_sf"/>
</dbReference>
<feature type="domain" description="HTH tetR-type" evidence="4">
    <location>
        <begin position="6"/>
        <end position="66"/>
    </location>
</feature>
<evidence type="ECO:0000256" key="2">
    <source>
        <dbReference type="ARBA" id="ARBA00023125"/>
    </source>
</evidence>
<dbReference type="Gene3D" id="1.10.357.10">
    <property type="entry name" value="Tetracycline Repressor, domain 2"/>
    <property type="match status" value="1"/>
</dbReference>
<dbReference type="InterPro" id="IPR001647">
    <property type="entry name" value="HTH_TetR"/>
</dbReference>
<dbReference type="Proteomes" id="UP001065593">
    <property type="component" value="Unassembled WGS sequence"/>
</dbReference>
<dbReference type="PROSITE" id="PS50977">
    <property type="entry name" value="HTH_TETR_2"/>
    <property type="match status" value="1"/>
</dbReference>
<sequence length="211" mass="24479">MPMEKKTLKQRIVDASVVLFQQDGYHNVTVDRIVEHIGASKGGFYHNFKSKDALLYEIHDVFISYVIRQSQEAYDKYDTPISRLCALMQTLTHVFDLYQEHITVFYEESRSLSAEYSAIIHDKRSHYRKILQTVIEEGQQTGDFRAELPATIVTMAIVGMINWTYKWFKQSGPLTMEEITKVFSDMVLHAIVTEQAMEEAIQFMIKDKPAI</sequence>
<dbReference type="InterPro" id="IPR050624">
    <property type="entry name" value="HTH-type_Tx_Regulator"/>
</dbReference>
<organism evidence="5 6">
    <name type="scientific">Lysinibacillus piscis</name>
    <dbReference type="NCBI Taxonomy" id="2518931"/>
    <lineage>
        <taxon>Bacteria</taxon>
        <taxon>Bacillati</taxon>
        <taxon>Bacillota</taxon>
        <taxon>Bacilli</taxon>
        <taxon>Bacillales</taxon>
        <taxon>Bacillaceae</taxon>
        <taxon>Lysinibacillus</taxon>
    </lineage>
</organism>
<dbReference type="InterPro" id="IPR009057">
    <property type="entry name" value="Homeodomain-like_sf"/>
</dbReference>
<dbReference type="EMBL" id="BRZA01000001">
    <property type="protein sequence ID" value="GLC88016.1"/>
    <property type="molecule type" value="Genomic_DNA"/>
</dbReference>
<proteinExistence type="predicted"/>
<evidence type="ECO:0000256" key="3">
    <source>
        <dbReference type="PROSITE-ProRule" id="PRU00335"/>
    </source>
</evidence>
<dbReference type="InterPro" id="IPR041490">
    <property type="entry name" value="KstR2_TetR_C"/>
</dbReference>
<keyword evidence="6" id="KW-1185">Reference proteome</keyword>
<dbReference type="Pfam" id="PF00440">
    <property type="entry name" value="TetR_N"/>
    <property type="match status" value="1"/>
</dbReference>
<keyword evidence="1" id="KW-0678">Repressor</keyword>
<name>A0ABQ5NI36_9BACI</name>
<dbReference type="PRINTS" id="PR00455">
    <property type="entry name" value="HTHTETR"/>
</dbReference>
<evidence type="ECO:0000256" key="1">
    <source>
        <dbReference type="ARBA" id="ARBA00022491"/>
    </source>
</evidence>
<dbReference type="PANTHER" id="PTHR43479:SF11">
    <property type="entry name" value="ACREF_ENVCD OPERON REPRESSOR-RELATED"/>
    <property type="match status" value="1"/>
</dbReference>
<evidence type="ECO:0000313" key="5">
    <source>
        <dbReference type="EMBL" id="GLC88016.1"/>
    </source>
</evidence>
<dbReference type="PANTHER" id="PTHR43479">
    <property type="entry name" value="ACREF/ENVCD OPERON REPRESSOR-RELATED"/>
    <property type="match status" value="1"/>
</dbReference>
<gene>
    <name evidence="5" type="ORF">LYSBPC_11430</name>
</gene>
<reference evidence="5" key="1">
    <citation type="submission" date="2022-08" db="EMBL/GenBank/DDBJ databases">
        <title>Draft genome sequence of Lysinibacillus sp. strain KH24.</title>
        <authorList>
            <person name="Kanbe H."/>
            <person name="Itoh H."/>
        </authorList>
    </citation>
    <scope>NUCLEOTIDE SEQUENCE</scope>
    <source>
        <strain evidence="5">KH24</strain>
    </source>
</reference>
<keyword evidence="2 3" id="KW-0238">DNA-binding</keyword>
<dbReference type="Gene3D" id="1.10.10.60">
    <property type="entry name" value="Homeodomain-like"/>
    <property type="match status" value="1"/>
</dbReference>
<dbReference type="SUPFAM" id="SSF48498">
    <property type="entry name" value="Tetracyclin repressor-like, C-terminal domain"/>
    <property type="match status" value="1"/>
</dbReference>
<accession>A0ABQ5NI36</accession>
<feature type="DNA-binding region" description="H-T-H motif" evidence="3">
    <location>
        <begin position="29"/>
        <end position="48"/>
    </location>
</feature>
<dbReference type="Pfam" id="PF17932">
    <property type="entry name" value="TetR_C_24"/>
    <property type="match status" value="1"/>
</dbReference>
<evidence type="ECO:0000313" key="6">
    <source>
        <dbReference type="Proteomes" id="UP001065593"/>
    </source>
</evidence>
<evidence type="ECO:0000259" key="4">
    <source>
        <dbReference type="PROSITE" id="PS50977"/>
    </source>
</evidence>
<dbReference type="SUPFAM" id="SSF46689">
    <property type="entry name" value="Homeodomain-like"/>
    <property type="match status" value="1"/>
</dbReference>